<accession>A0A0F9DZ71</accession>
<organism evidence="1">
    <name type="scientific">marine sediment metagenome</name>
    <dbReference type="NCBI Taxonomy" id="412755"/>
    <lineage>
        <taxon>unclassified sequences</taxon>
        <taxon>metagenomes</taxon>
        <taxon>ecological metagenomes</taxon>
    </lineage>
</organism>
<name>A0A0F9DZ71_9ZZZZ</name>
<proteinExistence type="predicted"/>
<evidence type="ECO:0000313" key="1">
    <source>
        <dbReference type="EMBL" id="KKL17138.1"/>
    </source>
</evidence>
<protein>
    <submittedName>
        <fullName evidence="1">Uncharacterized protein</fullName>
    </submittedName>
</protein>
<reference evidence="1" key="1">
    <citation type="journal article" date="2015" name="Nature">
        <title>Complex archaea that bridge the gap between prokaryotes and eukaryotes.</title>
        <authorList>
            <person name="Spang A."/>
            <person name="Saw J.H."/>
            <person name="Jorgensen S.L."/>
            <person name="Zaremba-Niedzwiedzka K."/>
            <person name="Martijn J."/>
            <person name="Lind A.E."/>
            <person name="van Eijk R."/>
            <person name="Schleper C."/>
            <person name="Guy L."/>
            <person name="Ettema T.J."/>
        </authorList>
    </citation>
    <scope>NUCLEOTIDE SEQUENCE</scope>
</reference>
<sequence>MSIRRRWDIQISPSPWFSLGIHFDHTDPSFALHLPGLIVYVGRCKQPGLRTPPVLILDRCGICKRPLDEPVEASRYWRCPSCVRRAGESR</sequence>
<comment type="caution">
    <text evidence="1">The sequence shown here is derived from an EMBL/GenBank/DDBJ whole genome shotgun (WGS) entry which is preliminary data.</text>
</comment>
<dbReference type="EMBL" id="LAZR01039381">
    <property type="protein sequence ID" value="KKL17138.1"/>
    <property type="molecule type" value="Genomic_DNA"/>
</dbReference>
<gene>
    <name evidence="1" type="ORF">LCGC14_2488550</name>
</gene>
<dbReference type="AlphaFoldDB" id="A0A0F9DZ71"/>